<evidence type="ECO:0000313" key="2">
    <source>
        <dbReference type="Proteomes" id="UP000217265"/>
    </source>
</evidence>
<name>A0A290Q4Z8_9BACT</name>
<dbReference type="OrthoDB" id="9554130at2"/>
<protein>
    <recommendedName>
        <fullName evidence="3">DUF3601 domain-containing protein</fullName>
    </recommendedName>
</protein>
<gene>
    <name evidence="1" type="ORF">CMV30_06125</name>
</gene>
<dbReference type="Proteomes" id="UP000217265">
    <property type="component" value="Chromosome"/>
</dbReference>
<reference evidence="1 2" key="1">
    <citation type="submission" date="2017-09" db="EMBL/GenBank/DDBJ databases">
        <title>Complete genome sequence of Verrucomicrobial strain HZ-65, isolated from freshwater.</title>
        <authorList>
            <person name="Choi A."/>
        </authorList>
    </citation>
    <scope>NUCLEOTIDE SEQUENCE [LARGE SCALE GENOMIC DNA]</scope>
    <source>
        <strain evidence="1 2">HZ-65</strain>
    </source>
</reference>
<evidence type="ECO:0008006" key="3">
    <source>
        <dbReference type="Google" id="ProtNLM"/>
    </source>
</evidence>
<dbReference type="EMBL" id="CP023344">
    <property type="protein sequence ID" value="ATC63564.1"/>
    <property type="molecule type" value="Genomic_DNA"/>
</dbReference>
<sequence length="75" mass="8844">MSRFEVGKCYRVKKSFTALRDKFETGELLTYKESAYSRYDGITGHIFRDETPSTRVWDIYDGDTPDFGDLFEEVR</sequence>
<dbReference type="KEGG" id="vbh:CMV30_06125"/>
<evidence type="ECO:0000313" key="1">
    <source>
        <dbReference type="EMBL" id="ATC63564.1"/>
    </source>
</evidence>
<organism evidence="1 2">
    <name type="scientific">Nibricoccus aquaticus</name>
    <dbReference type="NCBI Taxonomy" id="2576891"/>
    <lineage>
        <taxon>Bacteria</taxon>
        <taxon>Pseudomonadati</taxon>
        <taxon>Verrucomicrobiota</taxon>
        <taxon>Opitutia</taxon>
        <taxon>Opitutales</taxon>
        <taxon>Opitutaceae</taxon>
        <taxon>Nibricoccus</taxon>
    </lineage>
</organism>
<keyword evidence="2" id="KW-1185">Reference proteome</keyword>
<dbReference type="AlphaFoldDB" id="A0A290Q4Z8"/>
<dbReference type="RefSeq" id="WP_096055196.1">
    <property type="nucleotide sequence ID" value="NZ_CP023344.1"/>
</dbReference>
<proteinExistence type="predicted"/>
<accession>A0A290Q4Z8</accession>